<dbReference type="RefSeq" id="XP_069208612.1">
    <property type="nucleotide sequence ID" value="XM_069353970.1"/>
</dbReference>
<sequence>MPRPPVRLVLFDVFDTLVTPRLPVHEQYAAEALRLGLRVTPASVKAGFRPAFKEMNAQYPLYGKHAAPPLSPEQWWSALINQCMLHAGAGAPELEAKGPALASALLGRFESEVGYRAFDDSLPTLRGLRELGIKTSVVSNADPRILLTLTALGIEDLLAFPPTLSWDVEASKPDREIFARACAACGEDMGEGVLMVGDELEA</sequence>
<dbReference type="Pfam" id="PF00702">
    <property type="entry name" value="Hydrolase"/>
    <property type="match status" value="1"/>
</dbReference>
<keyword evidence="2" id="KW-1185">Reference proteome</keyword>
<dbReference type="InterPro" id="IPR023214">
    <property type="entry name" value="HAD_sf"/>
</dbReference>
<dbReference type="EMBL" id="JBBXJM010000004">
    <property type="protein sequence ID" value="KAL1408668.1"/>
    <property type="molecule type" value="Genomic_DNA"/>
</dbReference>
<reference evidence="1 2" key="1">
    <citation type="submission" date="2023-08" db="EMBL/GenBank/DDBJ databases">
        <title>Annotated Genome Sequence of Vanrija albida AlHP1.</title>
        <authorList>
            <person name="Herzog R."/>
        </authorList>
    </citation>
    <scope>NUCLEOTIDE SEQUENCE [LARGE SCALE GENOMIC DNA]</scope>
    <source>
        <strain evidence="1 2">AlHP1</strain>
    </source>
</reference>
<gene>
    <name evidence="1" type="ORF">Q8F55_005481</name>
</gene>
<organism evidence="1 2">
    <name type="scientific">Vanrija albida</name>
    <dbReference type="NCBI Taxonomy" id="181172"/>
    <lineage>
        <taxon>Eukaryota</taxon>
        <taxon>Fungi</taxon>
        <taxon>Dikarya</taxon>
        <taxon>Basidiomycota</taxon>
        <taxon>Agaricomycotina</taxon>
        <taxon>Tremellomycetes</taxon>
        <taxon>Trichosporonales</taxon>
        <taxon>Trichosporonaceae</taxon>
        <taxon>Vanrija</taxon>
    </lineage>
</organism>
<name>A0ABR3Q1R9_9TREE</name>
<dbReference type="InterPro" id="IPR051828">
    <property type="entry name" value="HAD-like_hydrolase_domain"/>
</dbReference>
<dbReference type="InterPro" id="IPR036412">
    <property type="entry name" value="HAD-like_sf"/>
</dbReference>
<dbReference type="GeneID" id="95986524"/>
<dbReference type="InterPro" id="IPR044924">
    <property type="entry name" value="HAD-SF_hydro_IA_REG-2-like_cap"/>
</dbReference>
<dbReference type="PANTHER" id="PTHR46191">
    <property type="match status" value="1"/>
</dbReference>
<protein>
    <recommendedName>
        <fullName evidence="3">Haloacid dehalogenase</fullName>
    </recommendedName>
</protein>
<evidence type="ECO:0000313" key="2">
    <source>
        <dbReference type="Proteomes" id="UP001565368"/>
    </source>
</evidence>
<comment type="caution">
    <text evidence="1">The sequence shown here is derived from an EMBL/GenBank/DDBJ whole genome shotgun (WGS) entry which is preliminary data.</text>
</comment>
<evidence type="ECO:0000313" key="1">
    <source>
        <dbReference type="EMBL" id="KAL1408668.1"/>
    </source>
</evidence>
<proteinExistence type="predicted"/>
<dbReference type="SUPFAM" id="SSF56784">
    <property type="entry name" value="HAD-like"/>
    <property type="match status" value="1"/>
</dbReference>
<dbReference type="PANTHER" id="PTHR46191:SF2">
    <property type="entry name" value="HALOACID DEHALOGENASE-LIKE HYDROLASE DOMAIN-CONTAINING PROTEIN 3"/>
    <property type="match status" value="1"/>
</dbReference>
<dbReference type="Gene3D" id="3.40.50.1000">
    <property type="entry name" value="HAD superfamily/HAD-like"/>
    <property type="match status" value="1"/>
</dbReference>
<dbReference type="Proteomes" id="UP001565368">
    <property type="component" value="Unassembled WGS sequence"/>
</dbReference>
<evidence type="ECO:0008006" key="3">
    <source>
        <dbReference type="Google" id="ProtNLM"/>
    </source>
</evidence>
<accession>A0ABR3Q1R9</accession>
<dbReference type="Gene3D" id="1.10.150.720">
    <property type="entry name" value="Haloacid dehalogenase-like hydrolase"/>
    <property type="match status" value="1"/>
</dbReference>